<keyword evidence="8 9" id="KW-0325">Glycoprotein</keyword>
<reference evidence="10 12" key="2">
    <citation type="journal article" date="2013" name="Nature">
        <title>Insights into bilaterian evolution from three spiralian genomes.</title>
        <authorList>
            <person name="Simakov O."/>
            <person name="Marletaz F."/>
            <person name="Cho S.J."/>
            <person name="Edsinger-Gonzales E."/>
            <person name="Havlak P."/>
            <person name="Hellsten U."/>
            <person name="Kuo D.H."/>
            <person name="Larsson T."/>
            <person name="Lv J."/>
            <person name="Arendt D."/>
            <person name="Savage R."/>
            <person name="Osoegawa K."/>
            <person name="de Jong P."/>
            <person name="Grimwood J."/>
            <person name="Chapman J.A."/>
            <person name="Shapiro H."/>
            <person name="Aerts A."/>
            <person name="Otillar R.P."/>
            <person name="Terry A.Y."/>
            <person name="Boore J.L."/>
            <person name="Grigoriev I.V."/>
            <person name="Lindberg D.R."/>
            <person name="Seaver E.C."/>
            <person name="Weisblat D.A."/>
            <person name="Putnam N.H."/>
            <person name="Rokhsar D.S."/>
        </authorList>
    </citation>
    <scope>NUCLEOTIDE SEQUENCE</scope>
    <source>
        <strain evidence="10 12">I ESC-2004</strain>
    </source>
</reference>
<evidence type="ECO:0000313" key="10">
    <source>
        <dbReference type="EMBL" id="ELT98469.1"/>
    </source>
</evidence>
<comment type="subcellular location">
    <subcellularLocation>
        <location evidence="1 9">Golgi apparatus membrane</location>
        <topology evidence="1 9">Single-pass type II membrane protein</topology>
    </subcellularLocation>
</comment>
<evidence type="ECO:0000256" key="8">
    <source>
        <dbReference type="ARBA" id="ARBA00023180"/>
    </source>
</evidence>
<dbReference type="Gene3D" id="3.40.50.300">
    <property type="entry name" value="P-loop containing nucleotide triphosphate hydrolases"/>
    <property type="match status" value="1"/>
</dbReference>
<dbReference type="OrthoDB" id="2019940at2759"/>
<accession>R7TXK7</accession>
<sequence>MRSGVEAIQDSSYLSDRWSGPFLVDDKHKVIYCGLEKVASSSWKMILMQLSGHVLSDDHWHDADHREIHLKSVLREVGIRGLQEYTAAEITHRLANYTKFLFVRHPVDRLLSAFRDKFEKAGPGSYFYQRYGSDIINGHRQLKSEDEVLMVSFAELVRFITEHHVFDPHWDVYYEVCLPCFMNYTYVGHMENFVEDVSYILKAVFGAEFKNFPQINIINKQRRNILSQYLHTLSASELKSLNEVYDIDMQIFGYHHITENGNISMISSLHQKENLIAEI</sequence>
<evidence type="ECO:0000256" key="7">
    <source>
        <dbReference type="ARBA" id="ARBA00023136"/>
    </source>
</evidence>
<dbReference type="PANTHER" id="PTHR12137:SF54">
    <property type="entry name" value="CARBOHYDRATE SULFOTRANSFERASE"/>
    <property type="match status" value="1"/>
</dbReference>
<evidence type="ECO:0000256" key="9">
    <source>
        <dbReference type="RuleBase" id="RU364020"/>
    </source>
</evidence>
<evidence type="ECO:0000256" key="4">
    <source>
        <dbReference type="ARBA" id="ARBA00022692"/>
    </source>
</evidence>
<evidence type="ECO:0000256" key="1">
    <source>
        <dbReference type="ARBA" id="ARBA00004323"/>
    </source>
</evidence>
<dbReference type="Pfam" id="PF03567">
    <property type="entry name" value="Sulfotransfer_2"/>
    <property type="match status" value="1"/>
</dbReference>
<dbReference type="AlphaFoldDB" id="R7TXK7"/>
<reference evidence="11" key="3">
    <citation type="submission" date="2015-06" db="UniProtKB">
        <authorList>
            <consortium name="EnsemblMetazoa"/>
        </authorList>
    </citation>
    <scope>IDENTIFICATION</scope>
</reference>
<evidence type="ECO:0000256" key="2">
    <source>
        <dbReference type="ARBA" id="ARBA00006339"/>
    </source>
</evidence>
<keyword evidence="9" id="KW-0735">Signal-anchor</keyword>
<keyword evidence="7" id="KW-0472">Membrane</keyword>
<dbReference type="STRING" id="283909.R7TXK7"/>
<evidence type="ECO:0000313" key="12">
    <source>
        <dbReference type="Proteomes" id="UP000014760"/>
    </source>
</evidence>
<dbReference type="GO" id="GO:0000139">
    <property type="term" value="C:Golgi membrane"/>
    <property type="evidence" value="ECO:0007669"/>
    <property type="project" value="UniProtKB-SubCell"/>
</dbReference>
<keyword evidence="5" id="KW-1133">Transmembrane helix</keyword>
<keyword evidence="12" id="KW-1185">Reference proteome</keyword>
<evidence type="ECO:0000256" key="6">
    <source>
        <dbReference type="ARBA" id="ARBA00023034"/>
    </source>
</evidence>
<dbReference type="EMBL" id="KB307920">
    <property type="protein sequence ID" value="ELT98469.1"/>
    <property type="molecule type" value="Genomic_DNA"/>
</dbReference>
<evidence type="ECO:0000256" key="3">
    <source>
        <dbReference type="ARBA" id="ARBA00022679"/>
    </source>
</evidence>
<dbReference type="OMA" id="HIIAHDD"/>
<dbReference type="EnsemblMetazoa" id="CapteT124835">
    <property type="protein sequence ID" value="CapteP124835"/>
    <property type="gene ID" value="CapteG124835"/>
</dbReference>
<keyword evidence="6 9" id="KW-0333">Golgi apparatus</keyword>
<proteinExistence type="inferred from homology"/>
<evidence type="ECO:0000256" key="5">
    <source>
        <dbReference type="ARBA" id="ARBA00022989"/>
    </source>
</evidence>
<dbReference type="PANTHER" id="PTHR12137">
    <property type="entry name" value="CARBOHYDRATE SULFOTRANSFERASE"/>
    <property type="match status" value="1"/>
</dbReference>
<evidence type="ECO:0000313" key="11">
    <source>
        <dbReference type="EnsemblMetazoa" id="CapteP124835"/>
    </source>
</evidence>
<name>R7TXK7_CAPTE</name>
<dbReference type="EC" id="2.8.2.-" evidence="9"/>
<dbReference type="HOGENOM" id="CLU_043398_0_0_1"/>
<keyword evidence="9" id="KW-0119">Carbohydrate metabolism</keyword>
<gene>
    <name evidence="10" type="ORF">CAPTEDRAFT_124835</name>
</gene>
<dbReference type="InterPro" id="IPR018011">
    <property type="entry name" value="Carb_sulfotrans_8-10"/>
</dbReference>
<dbReference type="Proteomes" id="UP000014760">
    <property type="component" value="Unassembled WGS sequence"/>
</dbReference>
<comment type="similarity">
    <text evidence="2 9">Belongs to the sulfotransferase 2 family.</text>
</comment>
<dbReference type="InterPro" id="IPR005331">
    <property type="entry name" value="Sulfotransferase"/>
</dbReference>
<dbReference type="GO" id="GO:0008146">
    <property type="term" value="F:sulfotransferase activity"/>
    <property type="evidence" value="ECO:0007669"/>
    <property type="project" value="InterPro"/>
</dbReference>
<keyword evidence="3 9" id="KW-0808">Transferase</keyword>
<dbReference type="EMBL" id="AMQN01002054">
    <property type="status" value="NOT_ANNOTATED_CDS"/>
    <property type="molecule type" value="Genomic_DNA"/>
</dbReference>
<reference evidence="12" key="1">
    <citation type="submission" date="2012-12" db="EMBL/GenBank/DDBJ databases">
        <authorList>
            <person name="Hellsten U."/>
            <person name="Grimwood J."/>
            <person name="Chapman J.A."/>
            <person name="Shapiro H."/>
            <person name="Aerts A."/>
            <person name="Otillar R.P."/>
            <person name="Terry A.Y."/>
            <person name="Boore J.L."/>
            <person name="Simakov O."/>
            <person name="Marletaz F."/>
            <person name="Cho S.-J."/>
            <person name="Edsinger-Gonzales E."/>
            <person name="Havlak P."/>
            <person name="Kuo D.-H."/>
            <person name="Larsson T."/>
            <person name="Lv J."/>
            <person name="Arendt D."/>
            <person name="Savage R."/>
            <person name="Osoegawa K."/>
            <person name="de Jong P."/>
            <person name="Lindberg D.R."/>
            <person name="Seaver E.C."/>
            <person name="Weisblat D.A."/>
            <person name="Putnam N.H."/>
            <person name="Grigoriev I.V."/>
            <person name="Rokhsar D.S."/>
        </authorList>
    </citation>
    <scope>NUCLEOTIDE SEQUENCE</scope>
    <source>
        <strain evidence="12">I ESC-2004</strain>
    </source>
</reference>
<organism evidence="10">
    <name type="scientific">Capitella teleta</name>
    <name type="common">Polychaete worm</name>
    <dbReference type="NCBI Taxonomy" id="283909"/>
    <lineage>
        <taxon>Eukaryota</taxon>
        <taxon>Metazoa</taxon>
        <taxon>Spiralia</taxon>
        <taxon>Lophotrochozoa</taxon>
        <taxon>Annelida</taxon>
        <taxon>Polychaeta</taxon>
        <taxon>Sedentaria</taxon>
        <taxon>Scolecida</taxon>
        <taxon>Capitellidae</taxon>
        <taxon>Capitella</taxon>
    </lineage>
</organism>
<dbReference type="InterPro" id="IPR027417">
    <property type="entry name" value="P-loop_NTPase"/>
</dbReference>
<dbReference type="SUPFAM" id="SSF52540">
    <property type="entry name" value="P-loop containing nucleoside triphosphate hydrolases"/>
    <property type="match status" value="1"/>
</dbReference>
<dbReference type="GO" id="GO:0016051">
    <property type="term" value="P:carbohydrate biosynthetic process"/>
    <property type="evidence" value="ECO:0007669"/>
    <property type="project" value="InterPro"/>
</dbReference>
<protein>
    <recommendedName>
        <fullName evidence="9">Carbohydrate sulfotransferase</fullName>
        <ecNumber evidence="9">2.8.2.-</ecNumber>
    </recommendedName>
</protein>
<keyword evidence="4" id="KW-0812">Transmembrane</keyword>